<dbReference type="AlphaFoldDB" id="A0A2S9JP32"/>
<keyword evidence="2 7" id="KW-0732">Signal</keyword>
<dbReference type="EMBL" id="PVBT01000002">
    <property type="protein sequence ID" value="PRD54977.1"/>
    <property type="molecule type" value="Genomic_DNA"/>
</dbReference>
<dbReference type="Pfam" id="PF24996">
    <property type="entry name" value="NANM"/>
    <property type="match status" value="1"/>
</dbReference>
<sequence>MLRKLFATATAASAAVLVQPAMPAMAGQVWPNLPVGIKNGIAARVGDTVYVGLGSAGTDLYSLNLNNPASGWIKRAPFVGTATNGAAAAASGDTIYVFSGNGKADPAAVAPIIFDTVYAYDTRSDAWRKMNTKTPVGLSGGKAIALSDGQIAIVGGYNKHLFDNYVSGIAGIDKEKNPEVFKNFVNSYMSMKPEDYRWNAKVLSFDPNTGQWGSFGDNPYLPNCDSAIVSQGDNAFTLVGGEIKPGLRTPDVKSVTIRNQTATWQKLPPLPKPTADARQEGVAGAFAGSSGGAILVAGGANFKGAQSNADAGKWFTHDGIAKSWREEVYAFDGRDWKEVGNLPRGLAYGASFSVPNGILIVGGEDKDGAARKEVFLLNWNGRALSVED</sequence>
<evidence type="ECO:0000256" key="7">
    <source>
        <dbReference type="SAM" id="SignalP"/>
    </source>
</evidence>
<dbReference type="NCBIfam" id="NF010730">
    <property type="entry name" value="PRK14131.1"/>
    <property type="match status" value="1"/>
</dbReference>
<keyword evidence="9" id="KW-1185">Reference proteome</keyword>
<evidence type="ECO:0000256" key="1">
    <source>
        <dbReference type="ARBA" id="ARBA00022441"/>
    </source>
</evidence>
<feature type="signal peptide" evidence="7">
    <location>
        <begin position="1"/>
        <end position="26"/>
    </location>
</feature>
<dbReference type="InterPro" id="IPR019936">
    <property type="entry name" value="NanM_proteobact"/>
</dbReference>
<evidence type="ECO:0000256" key="3">
    <source>
        <dbReference type="ARBA" id="ARBA00022737"/>
    </source>
</evidence>
<dbReference type="RefSeq" id="WP_105733207.1">
    <property type="nucleotide sequence ID" value="NZ_PVBT01000002.1"/>
</dbReference>
<dbReference type="GO" id="GO:0016853">
    <property type="term" value="F:isomerase activity"/>
    <property type="evidence" value="ECO:0007669"/>
    <property type="project" value="UniProtKB-KW"/>
</dbReference>
<dbReference type="OrthoDB" id="198899at2"/>
<evidence type="ECO:0000313" key="9">
    <source>
        <dbReference type="Proteomes" id="UP000238563"/>
    </source>
</evidence>
<evidence type="ECO:0000256" key="2">
    <source>
        <dbReference type="ARBA" id="ARBA00022729"/>
    </source>
</evidence>
<dbReference type="SUPFAM" id="SSF117281">
    <property type="entry name" value="Kelch motif"/>
    <property type="match status" value="1"/>
</dbReference>
<keyword evidence="4" id="KW-0574">Periplasm</keyword>
<dbReference type="Gene3D" id="2.120.10.80">
    <property type="entry name" value="Kelch-type beta propeller"/>
    <property type="match status" value="2"/>
</dbReference>
<organism evidence="8 9">
    <name type="scientific">Phyllobacterium myrsinacearum</name>
    <dbReference type="NCBI Taxonomy" id="28101"/>
    <lineage>
        <taxon>Bacteria</taxon>
        <taxon>Pseudomonadati</taxon>
        <taxon>Pseudomonadota</taxon>
        <taxon>Alphaproteobacteria</taxon>
        <taxon>Hyphomicrobiales</taxon>
        <taxon>Phyllobacteriaceae</taxon>
        <taxon>Phyllobacterium</taxon>
    </lineage>
</organism>
<feature type="chain" id="PRO_5015481472" evidence="7">
    <location>
        <begin position="27"/>
        <end position="388"/>
    </location>
</feature>
<protein>
    <submittedName>
        <fullName evidence="8">N-acetylneuraminic acid mutarotase</fullName>
    </submittedName>
</protein>
<dbReference type="PANTHER" id="PTHR45632">
    <property type="entry name" value="LD33804P"/>
    <property type="match status" value="1"/>
</dbReference>
<dbReference type="Proteomes" id="UP000238563">
    <property type="component" value="Unassembled WGS sequence"/>
</dbReference>
<evidence type="ECO:0000313" key="8">
    <source>
        <dbReference type="EMBL" id="PRD54977.1"/>
    </source>
</evidence>
<dbReference type="InterPro" id="IPR015915">
    <property type="entry name" value="Kelch-typ_b-propeller"/>
</dbReference>
<keyword evidence="1" id="KW-0880">Kelch repeat</keyword>
<keyword evidence="3" id="KW-0677">Repeat</keyword>
<proteinExistence type="predicted"/>
<name>A0A2S9JP32_9HYPH</name>
<gene>
    <name evidence="8" type="ORF">C5750_07210</name>
</gene>
<dbReference type="InterPro" id="IPR056734">
    <property type="entry name" value="NANM"/>
</dbReference>
<evidence type="ECO:0000256" key="6">
    <source>
        <dbReference type="ARBA" id="ARBA00023277"/>
    </source>
</evidence>
<reference evidence="8 9" key="1">
    <citation type="submission" date="2018-02" db="EMBL/GenBank/DDBJ databases">
        <title>The draft genome of Phyllobacterium myrsinacearum DSM5892.</title>
        <authorList>
            <person name="Li L."/>
            <person name="Liu L."/>
            <person name="Zhang X."/>
            <person name="Wang T."/>
        </authorList>
    </citation>
    <scope>NUCLEOTIDE SEQUENCE [LARGE SCALE GENOMIC DNA]</scope>
    <source>
        <strain evidence="8 9">DSM 5892</strain>
    </source>
</reference>
<evidence type="ECO:0000256" key="5">
    <source>
        <dbReference type="ARBA" id="ARBA00023235"/>
    </source>
</evidence>
<accession>A0A2S9JP32</accession>
<dbReference type="NCBIfam" id="TIGR03547">
    <property type="entry name" value="muta_rot_YjhT"/>
    <property type="match status" value="1"/>
</dbReference>
<evidence type="ECO:0000256" key="4">
    <source>
        <dbReference type="ARBA" id="ARBA00022764"/>
    </source>
</evidence>
<dbReference type="PANTHER" id="PTHR45632:SF3">
    <property type="entry name" value="KELCH-LIKE PROTEIN 32"/>
    <property type="match status" value="1"/>
</dbReference>
<keyword evidence="6" id="KW-0119">Carbohydrate metabolism</keyword>
<comment type="caution">
    <text evidence="8">The sequence shown here is derived from an EMBL/GenBank/DDBJ whole genome shotgun (WGS) entry which is preliminary data.</text>
</comment>
<keyword evidence="5" id="KW-0413">Isomerase</keyword>